<accession>A0ABT5AA54</accession>
<reference evidence="1 2" key="1">
    <citation type="submission" date="2023-01" db="EMBL/GenBank/DDBJ databases">
        <title>Genomes from the Australian National Cyanobacteria Reference Collection.</title>
        <authorList>
            <person name="Willis A."/>
            <person name="Lee E.M.F."/>
        </authorList>
    </citation>
    <scope>NUCLEOTIDE SEQUENCE [LARGE SCALE GENOMIC DNA]</scope>
    <source>
        <strain evidence="1 2">CS-537/01</strain>
    </source>
</reference>
<dbReference type="RefSeq" id="WP_271791997.1">
    <property type="nucleotide sequence ID" value="NZ_JAQMTU010000127.1"/>
</dbReference>
<evidence type="ECO:0000313" key="1">
    <source>
        <dbReference type="EMBL" id="MDB9488841.1"/>
    </source>
</evidence>
<evidence type="ECO:0000313" key="2">
    <source>
        <dbReference type="Proteomes" id="UP001212123"/>
    </source>
</evidence>
<gene>
    <name evidence="1" type="ORF">PN492_20175</name>
</gene>
<proteinExistence type="predicted"/>
<name>A0ABT5AA54_9CYAN</name>
<comment type="caution">
    <text evidence="1">The sequence shown here is derived from an EMBL/GenBank/DDBJ whole genome shotgun (WGS) entry which is preliminary data.</text>
</comment>
<keyword evidence="2" id="KW-1185">Reference proteome</keyword>
<dbReference type="EMBL" id="JAQMTU010000127">
    <property type="protein sequence ID" value="MDB9488841.1"/>
    <property type="molecule type" value="Genomic_DNA"/>
</dbReference>
<sequence length="86" mass="9420">MLGSIPTSKLLNFPTHPVDIPLKPETKIIVCQIAKTLDHEGNISGNIGFADEASILLTQKYIFLVFSALAHGSMNWVSHKYAKAQV</sequence>
<dbReference type="Proteomes" id="UP001212123">
    <property type="component" value="Unassembled WGS sequence"/>
</dbReference>
<organism evidence="1 2">
    <name type="scientific">Dolichospermum circinale CS-537/01</name>
    <dbReference type="NCBI Taxonomy" id="3021739"/>
    <lineage>
        <taxon>Bacteria</taxon>
        <taxon>Bacillati</taxon>
        <taxon>Cyanobacteriota</taxon>
        <taxon>Cyanophyceae</taxon>
        <taxon>Nostocales</taxon>
        <taxon>Aphanizomenonaceae</taxon>
        <taxon>Dolichospermum</taxon>
        <taxon>Dolichospermum circinale</taxon>
    </lineage>
</organism>
<protein>
    <submittedName>
        <fullName evidence="1">Uncharacterized protein</fullName>
    </submittedName>
</protein>